<evidence type="ECO:0000256" key="3">
    <source>
        <dbReference type="ARBA" id="ARBA00010345"/>
    </source>
</evidence>
<evidence type="ECO:0000256" key="5">
    <source>
        <dbReference type="ARBA" id="ARBA00022502"/>
    </source>
</evidence>
<reference evidence="13 14" key="1">
    <citation type="submission" date="2024-03" db="EMBL/GenBank/DDBJ databases">
        <title>Genome-scale model development and genomic sequencing of the oleaginous clade Lipomyces.</title>
        <authorList>
            <consortium name="Lawrence Berkeley National Laboratory"/>
            <person name="Czajka J.J."/>
            <person name="Han Y."/>
            <person name="Kim J."/>
            <person name="Mondo S.J."/>
            <person name="Hofstad B.A."/>
            <person name="Robles A."/>
            <person name="Haridas S."/>
            <person name="Riley R."/>
            <person name="LaButti K."/>
            <person name="Pangilinan J."/>
            <person name="Andreopoulos W."/>
            <person name="Lipzen A."/>
            <person name="Yan J."/>
            <person name="Wang M."/>
            <person name="Ng V."/>
            <person name="Grigoriev I.V."/>
            <person name="Spatafora J.W."/>
            <person name="Magnuson J.K."/>
            <person name="Baker S.E."/>
            <person name="Pomraning K.R."/>
        </authorList>
    </citation>
    <scope>NUCLEOTIDE SEQUENCE [LARGE SCALE GENOMIC DNA]</scope>
    <source>
        <strain evidence="13 14">Phaff 52-87</strain>
    </source>
</reference>
<organism evidence="13 14">
    <name type="scientific">Myxozyma melibiosi</name>
    <dbReference type="NCBI Taxonomy" id="54550"/>
    <lineage>
        <taxon>Eukaryota</taxon>
        <taxon>Fungi</taxon>
        <taxon>Dikarya</taxon>
        <taxon>Ascomycota</taxon>
        <taxon>Saccharomycotina</taxon>
        <taxon>Lipomycetes</taxon>
        <taxon>Lipomycetales</taxon>
        <taxon>Lipomycetaceae</taxon>
        <taxon>Myxozyma</taxon>
    </lineage>
</organism>
<comment type="subcellular location">
    <subcellularLocation>
        <location evidence="11">Endoplasmic reticulum membrane</location>
        <topology evidence="11">Single-pass membrane protein</topology>
    </subcellularLocation>
    <subcellularLocation>
        <location evidence="1">Endoplasmic reticulum membrane</location>
        <topology evidence="1">Single-pass type III membrane protein</topology>
    </subcellularLocation>
</comment>
<dbReference type="Pfam" id="PF08320">
    <property type="entry name" value="PIG-X"/>
    <property type="match status" value="1"/>
</dbReference>
<dbReference type="GeneID" id="90037884"/>
<comment type="function">
    <text evidence="11">Required for proper folding and/or the stability of a subset of proteins in the endoplasmic reticulum. Component of glycosylphosphatidylinositol-mannosyltransferase 1 which transfers the first of the 4 mannoses in the GPI-anchor precursors during GPI-anchor biosynthesis. Probably acts by stabilizing the mannosyltransferase GPI14.</text>
</comment>
<evidence type="ECO:0000256" key="8">
    <source>
        <dbReference type="ARBA" id="ARBA00022989"/>
    </source>
</evidence>
<keyword evidence="6 11" id="KW-0812">Transmembrane</keyword>
<dbReference type="PANTHER" id="PTHR28533:SF1">
    <property type="entry name" value="PROTEIN PBN1"/>
    <property type="match status" value="1"/>
</dbReference>
<sequence length="548" mass="61472">MAAIRQRHTFIVHDSFRDTPETLSLTPESLEMKTVPGARQDRYIVSKQLVKEKEILDSLESVRIEIGSSENYAHLSPFDRTIQWGTHITVVPVEGFDWNQFCKFVNSAISPSIPCIGQDSFISLPFGYYLYSTSTDLAPLISYLETTYPALDLKKDDEASTAAIADPSDLLTASSISISFSKAEDTVRKYKGRLVTEIYWQFGTWSKTITPGLDEENHKVEVGFLGKIKDDPEGDVAFGGILAVIGENSQFVPTLFDFAPRHRGVQGTAVYSPYFRTPYGLHPKHVVSIYGDLNVPRTMSHNYVQDEETGEFEDTMESATCGLYGYYILPSFIFVDKYQIADLADAQAGGVKRVVGIWGETDLEIPVWMVDKWGSTMLLELIPPSGEDLEAFTQQVDIEIPMHSRYEVPDWNTTAVVHDMPWPLIFWACDGSDENSMTMGPFDNNGLGLEKYFDPGTSFHYLTPNMTISSPDAHTELITELSIPVVPLESYKYVQPWTVVVILVGCFWIIYKAICGYVRDGGIRKKVEGVAPASQEEVEKKKQEPKSE</sequence>
<evidence type="ECO:0000256" key="7">
    <source>
        <dbReference type="ARBA" id="ARBA00022824"/>
    </source>
</evidence>
<evidence type="ECO:0000313" key="14">
    <source>
        <dbReference type="Proteomes" id="UP001498771"/>
    </source>
</evidence>
<dbReference type="RefSeq" id="XP_064768768.1">
    <property type="nucleotide sequence ID" value="XM_064912372.1"/>
</dbReference>
<keyword evidence="5 11" id="KW-0337">GPI-anchor biosynthesis</keyword>
<feature type="transmembrane region" description="Helical" evidence="11">
    <location>
        <begin position="497"/>
        <end position="518"/>
    </location>
</feature>
<evidence type="ECO:0000256" key="11">
    <source>
        <dbReference type="RuleBase" id="RU366056"/>
    </source>
</evidence>
<keyword evidence="7 11" id="KW-0256">Endoplasmic reticulum</keyword>
<protein>
    <recommendedName>
        <fullName evidence="4 11">Protein PBN1</fullName>
    </recommendedName>
</protein>
<dbReference type="SMART" id="SM00780">
    <property type="entry name" value="PIG-X"/>
    <property type="match status" value="1"/>
</dbReference>
<comment type="similarity">
    <text evidence="3 11">Belongs to the PIGX family.</text>
</comment>
<dbReference type="Proteomes" id="UP001498771">
    <property type="component" value="Unassembled WGS sequence"/>
</dbReference>
<feature type="compositionally biased region" description="Basic and acidic residues" evidence="12">
    <location>
        <begin position="537"/>
        <end position="548"/>
    </location>
</feature>
<evidence type="ECO:0000256" key="2">
    <source>
        <dbReference type="ARBA" id="ARBA00004687"/>
    </source>
</evidence>
<evidence type="ECO:0000256" key="10">
    <source>
        <dbReference type="ARBA" id="ARBA00023180"/>
    </source>
</evidence>
<evidence type="ECO:0000313" key="13">
    <source>
        <dbReference type="EMBL" id="KAK7205735.1"/>
    </source>
</evidence>
<keyword evidence="9 11" id="KW-0472">Membrane</keyword>
<keyword evidence="14" id="KW-1185">Reference proteome</keyword>
<dbReference type="EMBL" id="JBBJBU010000004">
    <property type="protein sequence ID" value="KAK7205735.1"/>
    <property type="molecule type" value="Genomic_DNA"/>
</dbReference>
<evidence type="ECO:0000256" key="4">
    <source>
        <dbReference type="ARBA" id="ARBA00020410"/>
    </source>
</evidence>
<dbReference type="InterPro" id="IPR042322">
    <property type="entry name" value="Pbn1"/>
</dbReference>
<proteinExistence type="inferred from homology"/>
<dbReference type="InterPro" id="IPR013233">
    <property type="entry name" value="PIG-X/PBN1"/>
</dbReference>
<keyword evidence="10" id="KW-0325">Glycoprotein</keyword>
<accession>A0ABR1F7B4</accession>
<evidence type="ECO:0000256" key="6">
    <source>
        <dbReference type="ARBA" id="ARBA00022692"/>
    </source>
</evidence>
<name>A0ABR1F7B4_9ASCO</name>
<feature type="region of interest" description="Disordered" evidence="12">
    <location>
        <begin position="529"/>
        <end position="548"/>
    </location>
</feature>
<evidence type="ECO:0000256" key="1">
    <source>
        <dbReference type="ARBA" id="ARBA00004643"/>
    </source>
</evidence>
<evidence type="ECO:0000256" key="12">
    <source>
        <dbReference type="SAM" id="MobiDB-lite"/>
    </source>
</evidence>
<keyword evidence="8 11" id="KW-1133">Transmembrane helix</keyword>
<comment type="pathway">
    <text evidence="2 11">Glycolipid biosynthesis; glycosylphosphatidylinositol-anchor biosynthesis.</text>
</comment>
<evidence type="ECO:0000256" key="9">
    <source>
        <dbReference type="ARBA" id="ARBA00023136"/>
    </source>
</evidence>
<comment type="caution">
    <text evidence="13">The sequence shown here is derived from an EMBL/GenBank/DDBJ whole genome shotgun (WGS) entry which is preliminary data.</text>
</comment>
<gene>
    <name evidence="13" type="ORF">BZA70DRAFT_276924</name>
</gene>
<dbReference type="PANTHER" id="PTHR28533">
    <property type="entry name" value="PROTEIN PBN1"/>
    <property type="match status" value="1"/>
</dbReference>